<feature type="compositionally biased region" description="Basic residues" evidence="1">
    <location>
        <begin position="446"/>
        <end position="455"/>
    </location>
</feature>
<evidence type="ECO:0000313" key="3">
    <source>
        <dbReference type="Proteomes" id="UP000002700"/>
    </source>
</evidence>
<feature type="compositionally biased region" description="Basic and acidic residues" evidence="1">
    <location>
        <begin position="324"/>
        <end position="342"/>
    </location>
</feature>
<accession>Q3JIP7</accession>
<feature type="compositionally biased region" description="Low complexity" evidence="1">
    <location>
        <begin position="401"/>
        <end position="410"/>
    </location>
</feature>
<feature type="compositionally biased region" description="Basic residues" evidence="1">
    <location>
        <begin position="376"/>
        <end position="391"/>
    </location>
</feature>
<name>Q3JIP7_BURP1</name>
<feature type="compositionally biased region" description="Basic residues" evidence="1">
    <location>
        <begin position="30"/>
        <end position="42"/>
    </location>
</feature>
<dbReference type="EnsemblBacteria" id="ABA53414">
    <property type="protein sequence ID" value="ABA53414"/>
    <property type="gene ID" value="BURPS1710b_A1399"/>
</dbReference>
<evidence type="ECO:0000313" key="2">
    <source>
        <dbReference type="EMBL" id="ABA53414.1"/>
    </source>
</evidence>
<sequence>MRAPRAFRPTFETGAAARRSPGSFNGGAARPRRGARPSRARGPRGEFRRRVRARCLNVSIEPSHDQKTHPFRRPDSRGGCEHERMETSERAPGRERQLRFLCRSRAPRGKRRHRLRVHRGFGVRDAEVGAALPQSFRADLAAVRARGPHVEDRSRRHDVVVIQRAVQRRAAVRVARSDQRRARGLERRDFVDRGHRQELWPPASGSRAALRDRRRASRRGSGPVGQLGRRRARSRSRDRPVLRSGQAAPPRSSRPLLLRRGAAEHPPFAARAAGDLPGRLVGRRDRPRGPQRGRGVFERQHVRRGARVLSPGEGGGRRRGPQSRSREGVSGHRPDRRRDAARGGRQVSAGARPAVAARGARVSQSLLPAARLQRVSARRPVPRYRHARQRRLPVDHRQHQAARARTQADAARSRVRSVDAPLEHRHLGGVHRHAGGGRERDDPLGRRGRGGRLHARPAGDGLRARRFRRSRAAGAERARLLRPGAARRDAARSSRAALQGEPLRP</sequence>
<feature type="compositionally biased region" description="Basic and acidic residues" evidence="1">
    <location>
        <begin position="436"/>
        <end position="445"/>
    </location>
</feature>
<proteinExistence type="predicted"/>
<feature type="region of interest" description="Disordered" evidence="1">
    <location>
        <begin position="1"/>
        <end position="95"/>
    </location>
</feature>
<feature type="compositionally biased region" description="Basic and acidic residues" evidence="1">
    <location>
        <begin position="62"/>
        <end position="95"/>
    </location>
</feature>
<dbReference type="AlphaFoldDB" id="Q3JIP7"/>
<feature type="region of interest" description="Disordered" evidence="1">
    <location>
        <begin position="196"/>
        <end position="505"/>
    </location>
</feature>
<feature type="compositionally biased region" description="Low complexity" evidence="1">
    <location>
        <begin position="249"/>
        <end position="273"/>
    </location>
</feature>
<reference evidence="2 3" key="1">
    <citation type="submission" date="2005-09" db="EMBL/GenBank/DDBJ databases">
        <authorList>
            <person name="Woods D.E."/>
            <person name="Nierman W.C."/>
        </authorList>
    </citation>
    <scope>NUCLEOTIDE SEQUENCE [LARGE SCALE GENOMIC DNA]</scope>
    <source>
        <strain evidence="2 3">1710b</strain>
    </source>
</reference>
<feature type="compositionally biased region" description="Low complexity" evidence="1">
    <location>
        <begin position="343"/>
        <end position="363"/>
    </location>
</feature>
<dbReference type="KEGG" id="bpm:BURPS1710b_A1399"/>
<dbReference type="EMBL" id="CP000125">
    <property type="protein sequence ID" value="ABA53414.1"/>
    <property type="molecule type" value="Genomic_DNA"/>
</dbReference>
<gene>
    <name evidence="2" type="ordered locus">BURPS1710b_A1399</name>
</gene>
<evidence type="ECO:0000256" key="1">
    <source>
        <dbReference type="SAM" id="MobiDB-lite"/>
    </source>
</evidence>
<organism evidence="2 3">
    <name type="scientific">Burkholderia pseudomallei (strain 1710b)</name>
    <dbReference type="NCBI Taxonomy" id="320372"/>
    <lineage>
        <taxon>Bacteria</taxon>
        <taxon>Pseudomonadati</taxon>
        <taxon>Pseudomonadota</taxon>
        <taxon>Betaproteobacteria</taxon>
        <taxon>Burkholderiales</taxon>
        <taxon>Burkholderiaceae</taxon>
        <taxon>Burkholderia</taxon>
        <taxon>pseudomallei group</taxon>
    </lineage>
</organism>
<protein>
    <submittedName>
        <fullName evidence="2">Uncharacterized protein</fullName>
    </submittedName>
</protein>
<dbReference type="HOGENOM" id="CLU_539348_0_0_4"/>
<dbReference type="Proteomes" id="UP000002700">
    <property type="component" value="Chromosome II"/>
</dbReference>